<reference evidence="1 2" key="1">
    <citation type="journal article" date="2019" name="Anaerobe">
        <title>Brachyspira catarrhinii sp. nov., an anaerobic intestinal spirochaete isolated from vervet monkeys may have been misidentified as Brachyspira aalborgi in previous studies.</title>
        <authorList>
            <person name="Phillips N.D."/>
            <person name="La T."/>
            <person name="Hampson D.J."/>
        </authorList>
    </citation>
    <scope>NUCLEOTIDE SEQUENCE [LARGE SCALE GENOMIC DNA]</scope>
    <source>
        <strain evidence="1 2">Z12</strain>
    </source>
</reference>
<evidence type="ECO:0000313" key="2">
    <source>
        <dbReference type="Proteomes" id="UP000310168"/>
    </source>
</evidence>
<sequence length="67" mass="8288">MQTKENIKFREDIIKQQFKESLGYELNLENPKTFNEKLQWLKLYYHNPLMTKCADKYLAREYIKEKI</sequence>
<gene>
    <name evidence="1" type="ORF">EZH24_13335</name>
</gene>
<dbReference type="Proteomes" id="UP000310168">
    <property type="component" value="Unassembled WGS sequence"/>
</dbReference>
<dbReference type="GO" id="GO:0016740">
    <property type="term" value="F:transferase activity"/>
    <property type="evidence" value="ECO:0007669"/>
    <property type="project" value="UniProtKB-KW"/>
</dbReference>
<organism evidence="1 2">
    <name type="scientific">Brachyspira catarrhinii</name>
    <dbReference type="NCBI Taxonomy" id="2528966"/>
    <lineage>
        <taxon>Bacteria</taxon>
        <taxon>Pseudomonadati</taxon>
        <taxon>Spirochaetota</taxon>
        <taxon>Spirochaetia</taxon>
        <taxon>Brachyspirales</taxon>
        <taxon>Brachyspiraceae</taxon>
        <taxon>Brachyspira</taxon>
    </lineage>
</organism>
<name>A0ABY2TN70_9SPIR</name>
<keyword evidence="1" id="KW-0808">Transferase</keyword>
<feature type="non-terminal residue" evidence="1">
    <location>
        <position position="67"/>
    </location>
</feature>
<evidence type="ECO:0000313" key="1">
    <source>
        <dbReference type="EMBL" id="TKZ22683.1"/>
    </source>
</evidence>
<proteinExistence type="predicted"/>
<dbReference type="EMBL" id="SJDU01000751">
    <property type="protein sequence ID" value="TKZ22683.1"/>
    <property type="molecule type" value="Genomic_DNA"/>
</dbReference>
<accession>A0ABY2TN70</accession>
<keyword evidence="2" id="KW-1185">Reference proteome</keyword>
<comment type="caution">
    <text evidence="1">The sequence shown here is derived from an EMBL/GenBank/DDBJ whole genome shotgun (WGS) entry which is preliminary data.</text>
</comment>
<protein>
    <submittedName>
        <fullName evidence="1">Glycosyl transferase</fullName>
    </submittedName>
</protein>